<organism evidence="9">
    <name type="scientific">marine sediment metagenome</name>
    <dbReference type="NCBI Taxonomy" id="412755"/>
    <lineage>
        <taxon>unclassified sequences</taxon>
        <taxon>metagenomes</taxon>
        <taxon>ecological metagenomes</taxon>
    </lineage>
</organism>
<dbReference type="PANTHER" id="PTHR43409:SF7">
    <property type="entry name" value="BLL1977 PROTEIN"/>
    <property type="match status" value="1"/>
</dbReference>
<name>X1AX85_9ZZZZ</name>
<dbReference type="InterPro" id="IPR051198">
    <property type="entry name" value="BchE-like"/>
</dbReference>
<gene>
    <name evidence="9" type="ORF">S01H4_02698</name>
</gene>
<dbReference type="SFLD" id="SFLDG01082">
    <property type="entry name" value="B12-binding_domain_containing"/>
    <property type="match status" value="1"/>
</dbReference>
<keyword evidence="2" id="KW-0489">Methyltransferase</keyword>
<dbReference type="SFLD" id="SFLDG01123">
    <property type="entry name" value="methyltransferase_(Class_B)"/>
    <property type="match status" value="1"/>
</dbReference>
<feature type="domain" description="Radical SAM core" evidence="8">
    <location>
        <begin position="162"/>
        <end position="390"/>
    </location>
</feature>
<dbReference type="SFLD" id="SFLDS00029">
    <property type="entry name" value="Radical_SAM"/>
    <property type="match status" value="1"/>
</dbReference>
<dbReference type="Gene3D" id="3.40.50.280">
    <property type="entry name" value="Cobalamin-binding domain"/>
    <property type="match status" value="1"/>
</dbReference>
<evidence type="ECO:0000256" key="7">
    <source>
        <dbReference type="ARBA" id="ARBA00023014"/>
    </source>
</evidence>
<dbReference type="EMBL" id="BART01000610">
    <property type="protein sequence ID" value="GAG73812.1"/>
    <property type="molecule type" value="Genomic_DNA"/>
</dbReference>
<reference evidence="9" key="1">
    <citation type="journal article" date="2014" name="Front. Microbiol.">
        <title>High frequency of phylogenetically diverse reductive dehalogenase-homologous genes in deep subseafloor sedimentary metagenomes.</title>
        <authorList>
            <person name="Kawai M."/>
            <person name="Futagami T."/>
            <person name="Toyoda A."/>
            <person name="Takaki Y."/>
            <person name="Nishi S."/>
            <person name="Hori S."/>
            <person name="Arai W."/>
            <person name="Tsubouchi T."/>
            <person name="Morono Y."/>
            <person name="Uchiyama I."/>
            <person name="Ito T."/>
            <person name="Fujiyama A."/>
            <person name="Inagaki F."/>
            <person name="Takami H."/>
        </authorList>
    </citation>
    <scope>NUCLEOTIDE SEQUENCE</scope>
    <source>
        <strain evidence="9">Expedition CK06-06</strain>
    </source>
</reference>
<keyword evidence="4" id="KW-0949">S-adenosyl-L-methionine</keyword>
<dbReference type="InterPro" id="IPR007197">
    <property type="entry name" value="rSAM"/>
</dbReference>
<comment type="caution">
    <text evidence="9">The sequence shown here is derived from an EMBL/GenBank/DDBJ whole genome shotgun (WGS) entry which is preliminary data.</text>
</comment>
<dbReference type="GO" id="GO:0003824">
    <property type="term" value="F:catalytic activity"/>
    <property type="evidence" value="ECO:0007669"/>
    <property type="project" value="InterPro"/>
</dbReference>
<keyword evidence="5" id="KW-0479">Metal-binding</keyword>
<keyword evidence="7" id="KW-0411">Iron-sulfur</keyword>
<keyword evidence="6" id="KW-0408">Iron</keyword>
<feature type="non-terminal residue" evidence="9">
    <location>
        <position position="1"/>
    </location>
</feature>
<evidence type="ECO:0000256" key="6">
    <source>
        <dbReference type="ARBA" id="ARBA00023004"/>
    </source>
</evidence>
<dbReference type="PROSITE" id="PS51918">
    <property type="entry name" value="RADICAL_SAM"/>
    <property type="match status" value="1"/>
</dbReference>
<evidence type="ECO:0000256" key="1">
    <source>
        <dbReference type="ARBA" id="ARBA00001966"/>
    </source>
</evidence>
<evidence type="ECO:0000313" key="9">
    <source>
        <dbReference type="EMBL" id="GAG73812.1"/>
    </source>
</evidence>
<dbReference type="SMART" id="SM00729">
    <property type="entry name" value="Elp3"/>
    <property type="match status" value="1"/>
</dbReference>
<evidence type="ECO:0000256" key="2">
    <source>
        <dbReference type="ARBA" id="ARBA00022603"/>
    </source>
</evidence>
<comment type="cofactor">
    <cofactor evidence="1">
        <name>[4Fe-4S] cluster</name>
        <dbReference type="ChEBI" id="CHEBI:49883"/>
    </cofactor>
</comment>
<evidence type="ECO:0000256" key="5">
    <source>
        <dbReference type="ARBA" id="ARBA00022723"/>
    </source>
</evidence>
<evidence type="ECO:0000259" key="8">
    <source>
        <dbReference type="PROSITE" id="PS51918"/>
    </source>
</evidence>
<evidence type="ECO:0000256" key="3">
    <source>
        <dbReference type="ARBA" id="ARBA00022679"/>
    </source>
</evidence>
<dbReference type="Gene3D" id="3.20.20.70">
    <property type="entry name" value="Aldolase class I"/>
    <property type="match status" value="1"/>
</dbReference>
<dbReference type="InterPro" id="IPR058240">
    <property type="entry name" value="rSAM_sf"/>
</dbReference>
<keyword evidence="3" id="KW-0808">Transferase</keyword>
<sequence length="447" mass="52226">PASAATLLKQKGHNVIWNDCIAEKINYEKFLSFYSEQKPDLISIETKTPVIKQHWKIINKLKEIHPKGLTVLMGDHVTAFPLESMQKCQVDYVITGGDYDFLLDGIIDYIEGTNNELPKGIWYRDNTGIKNTGVFELNNDLNSLPFIDRDLTKWHLYGERLYKREPFTYTMVGRDCPYGKCTFCSWTTLYPKFRTRTPESLLDEIGILVEKYKIREIFDDTGTFPSGKWLKKFCEGMVEREYNKKIIIDCNFRFDYLTEKRAKMMKKAGFRLMKLGLESANQKTLDKLRKNNTVEQIKSGSRIAKDAGLDVHLTIMVGYPWETKEDALRTLELGRNLMRSGLADMLQSTIVIPYPGTLLYQQAVENDWFLIKPDEYEKFDMTAQILKTIDMRPDEVISISKGIYRSFLSLRFILRHLKRIRSYEDFKYLLRGIKPVIGHLRDFSRKK</sequence>
<dbReference type="GO" id="GO:0051539">
    <property type="term" value="F:4 iron, 4 sulfur cluster binding"/>
    <property type="evidence" value="ECO:0007669"/>
    <property type="project" value="UniProtKB-KW"/>
</dbReference>
<proteinExistence type="predicted"/>
<dbReference type="AlphaFoldDB" id="X1AX85"/>
<evidence type="ECO:0000256" key="4">
    <source>
        <dbReference type="ARBA" id="ARBA00022691"/>
    </source>
</evidence>
<dbReference type="InterPro" id="IPR034466">
    <property type="entry name" value="Methyltransferase_Class_B"/>
</dbReference>
<dbReference type="InterPro" id="IPR006638">
    <property type="entry name" value="Elp3/MiaA/NifB-like_rSAM"/>
</dbReference>
<dbReference type="PANTHER" id="PTHR43409">
    <property type="entry name" value="ANAEROBIC MAGNESIUM-PROTOPORPHYRIN IX MONOMETHYL ESTER CYCLASE-RELATED"/>
    <property type="match status" value="1"/>
</dbReference>
<dbReference type="Pfam" id="PF04055">
    <property type="entry name" value="Radical_SAM"/>
    <property type="match status" value="1"/>
</dbReference>
<protein>
    <recommendedName>
        <fullName evidence="8">Radical SAM core domain-containing protein</fullName>
    </recommendedName>
</protein>
<dbReference type="SUPFAM" id="SSF102114">
    <property type="entry name" value="Radical SAM enzymes"/>
    <property type="match status" value="1"/>
</dbReference>
<dbReference type="InterPro" id="IPR013785">
    <property type="entry name" value="Aldolase_TIM"/>
</dbReference>
<dbReference type="CDD" id="cd01335">
    <property type="entry name" value="Radical_SAM"/>
    <property type="match status" value="1"/>
</dbReference>
<accession>X1AX85</accession>
<dbReference type="GO" id="GO:0046872">
    <property type="term" value="F:metal ion binding"/>
    <property type="evidence" value="ECO:0007669"/>
    <property type="project" value="UniProtKB-KW"/>
</dbReference>